<dbReference type="Gene3D" id="3.10.350.10">
    <property type="entry name" value="LysM domain"/>
    <property type="match status" value="2"/>
</dbReference>
<dbReference type="SUPFAM" id="SSF51261">
    <property type="entry name" value="Duplicated hybrid motif"/>
    <property type="match status" value="1"/>
</dbReference>
<dbReference type="SUPFAM" id="SSF54106">
    <property type="entry name" value="LysM domain"/>
    <property type="match status" value="2"/>
</dbReference>
<reference evidence="3" key="1">
    <citation type="submission" date="2022-03" db="EMBL/GenBank/DDBJ databases">
        <title>Complete genome sequence of Caldinitratiruptor microaerophilus.</title>
        <authorList>
            <person name="Mukaiyama R."/>
            <person name="Nishiyama T."/>
            <person name="Ueda K."/>
        </authorList>
    </citation>
    <scope>NUCLEOTIDE SEQUENCE</scope>
    <source>
        <strain evidence="3">JCM 16183</strain>
    </source>
</reference>
<evidence type="ECO:0000259" key="2">
    <source>
        <dbReference type="PROSITE" id="PS51782"/>
    </source>
</evidence>
<dbReference type="AlphaFoldDB" id="A0AA35CMM0"/>
<dbReference type="InterPro" id="IPR050570">
    <property type="entry name" value="Cell_wall_metabolism_enzyme"/>
</dbReference>
<dbReference type="SMART" id="SM00257">
    <property type="entry name" value="LysM"/>
    <property type="match status" value="2"/>
</dbReference>
<accession>A0AA35CMM0</accession>
<dbReference type="InterPro" id="IPR036779">
    <property type="entry name" value="LysM_dom_sf"/>
</dbReference>
<dbReference type="CDD" id="cd00118">
    <property type="entry name" value="LysM"/>
    <property type="match status" value="2"/>
</dbReference>
<dbReference type="Pfam" id="PF01551">
    <property type="entry name" value="Peptidase_M23"/>
    <property type="match status" value="1"/>
</dbReference>
<dbReference type="PANTHER" id="PTHR21666:SF270">
    <property type="entry name" value="MUREIN HYDROLASE ACTIVATOR ENVC"/>
    <property type="match status" value="1"/>
</dbReference>
<dbReference type="PANTHER" id="PTHR21666">
    <property type="entry name" value="PEPTIDASE-RELATED"/>
    <property type="match status" value="1"/>
</dbReference>
<dbReference type="EMBL" id="AP025628">
    <property type="protein sequence ID" value="BDG61178.1"/>
    <property type="molecule type" value="Genomic_DNA"/>
</dbReference>
<feature type="region of interest" description="Disordered" evidence="1">
    <location>
        <begin position="46"/>
        <end position="84"/>
    </location>
</feature>
<protein>
    <recommendedName>
        <fullName evidence="2">LysM domain-containing protein</fullName>
    </recommendedName>
</protein>
<sequence>MMQWRTPNPWAARRVRRPVRRRFVLLVAAAALTSLAIWGGVAVGGGKGEDSEPVTANPVADRGAVAASASREPARAGNPASAGVVATETEQAHGAGMNPPLRPRFPEPARSSLLAERMPARNPPPEEPPPKIRTYRVQPGDTLSEIAARFGVRSETILWANTLSSPDRLQVGQELRVPARDGVLHRVAEGDTMWDLARRYGVSTNDIVEANPDVEPGAVGVGEWLLIPGARPLPPPGPQAPATPRPARAPRPGGSQPGPGEPAGSTAPQAQGQDAAGKFGLWPLRGRITSGFGWRINPVTRRRSFHDGVDIAVPVGTPVRAVAAGTVVYSGWLGGWGRTVKIDHGNGIVTRYSHLQAILVQPGVRVDAGQEIALSGSTGVSTGPHLDFGVYRGEEPLNPFAWLP</sequence>
<dbReference type="Pfam" id="PF01476">
    <property type="entry name" value="LysM"/>
    <property type="match status" value="2"/>
</dbReference>
<feature type="domain" description="LysM" evidence="2">
    <location>
        <begin position="133"/>
        <end position="177"/>
    </location>
</feature>
<feature type="region of interest" description="Disordered" evidence="1">
    <location>
        <begin position="230"/>
        <end position="273"/>
    </location>
</feature>
<keyword evidence="4" id="KW-1185">Reference proteome</keyword>
<dbReference type="InterPro" id="IPR016047">
    <property type="entry name" value="M23ase_b-sheet_dom"/>
</dbReference>
<dbReference type="CDD" id="cd12797">
    <property type="entry name" value="M23_peptidase"/>
    <property type="match status" value="1"/>
</dbReference>
<name>A0AA35CMM0_9FIRM</name>
<proteinExistence type="predicted"/>
<gene>
    <name evidence="3" type="ORF">caldi_22680</name>
</gene>
<dbReference type="KEGG" id="cmic:caldi_22680"/>
<evidence type="ECO:0000313" key="3">
    <source>
        <dbReference type="EMBL" id="BDG61178.1"/>
    </source>
</evidence>
<evidence type="ECO:0000313" key="4">
    <source>
        <dbReference type="Proteomes" id="UP001163687"/>
    </source>
</evidence>
<feature type="compositionally biased region" description="Pro residues" evidence="1">
    <location>
        <begin position="231"/>
        <end position="249"/>
    </location>
</feature>
<dbReference type="Proteomes" id="UP001163687">
    <property type="component" value="Chromosome"/>
</dbReference>
<dbReference type="InterPro" id="IPR011055">
    <property type="entry name" value="Dup_hybrid_motif"/>
</dbReference>
<dbReference type="InterPro" id="IPR018392">
    <property type="entry name" value="LysM"/>
</dbReference>
<evidence type="ECO:0000256" key="1">
    <source>
        <dbReference type="SAM" id="MobiDB-lite"/>
    </source>
</evidence>
<organism evidence="3 4">
    <name type="scientific">Caldinitratiruptor microaerophilus</name>
    <dbReference type="NCBI Taxonomy" id="671077"/>
    <lineage>
        <taxon>Bacteria</taxon>
        <taxon>Bacillati</taxon>
        <taxon>Bacillota</taxon>
        <taxon>Clostridia</taxon>
        <taxon>Eubacteriales</taxon>
        <taxon>Symbiobacteriaceae</taxon>
        <taxon>Caldinitratiruptor</taxon>
    </lineage>
</organism>
<feature type="domain" description="LysM" evidence="2">
    <location>
        <begin position="183"/>
        <end position="227"/>
    </location>
</feature>
<dbReference type="PROSITE" id="PS51782">
    <property type="entry name" value="LYSM"/>
    <property type="match status" value="2"/>
</dbReference>
<dbReference type="Gene3D" id="2.70.70.10">
    <property type="entry name" value="Glucose Permease (Domain IIA)"/>
    <property type="match status" value="1"/>
</dbReference>
<dbReference type="GO" id="GO:0004222">
    <property type="term" value="F:metalloendopeptidase activity"/>
    <property type="evidence" value="ECO:0007669"/>
    <property type="project" value="TreeGrafter"/>
</dbReference>
<dbReference type="RefSeq" id="WP_264841849.1">
    <property type="nucleotide sequence ID" value="NZ_AP025628.1"/>
</dbReference>